<dbReference type="InterPro" id="IPR022907">
    <property type="entry name" value="VapC_family"/>
</dbReference>
<dbReference type="GO" id="GO:0000287">
    <property type="term" value="F:magnesium ion binding"/>
    <property type="evidence" value="ECO:0007669"/>
    <property type="project" value="UniProtKB-UniRule"/>
</dbReference>
<feature type="domain" description="PIN" evidence="6">
    <location>
        <begin position="3"/>
        <end position="133"/>
    </location>
</feature>
<organism evidence="7 8">
    <name type="scientific">Brevifollis gellanilyticus</name>
    <dbReference type="NCBI Taxonomy" id="748831"/>
    <lineage>
        <taxon>Bacteria</taxon>
        <taxon>Pseudomonadati</taxon>
        <taxon>Verrucomicrobiota</taxon>
        <taxon>Verrucomicrobiia</taxon>
        <taxon>Verrucomicrobiales</taxon>
        <taxon>Verrucomicrobiaceae</taxon>
    </lineage>
</organism>
<dbReference type="InterPro" id="IPR029060">
    <property type="entry name" value="PIN-like_dom_sf"/>
</dbReference>
<dbReference type="HAMAP" id="MF_00265">
    <property type="entry name" value="VapC_Nob1"/>
    <property type="match status" value="1"/>
</dbReference>
<keyword evidence="3 5" id="KW-0479">Metal-binding</keyword>
<dbReference type="RefSeq" id="WP_146851218.1">
    <property type="nucleotide sequence ID" value="NZ_BKAG01000019.1"/>
</dbReference>
<keyword evidence="1 5" id="KW-1277">Toxin-antitoxin system</keyword>
<sequence>MHIVDVNLLIHAVNRNAPEHANALSWLEGEINSGREIGMPWVALLGFIRLSINPKVLTQPLTLEQALDQVMEWLSLPNVLVPSPGIKHLTFFSAACRAVNATHNLITDAHLAALANENGAVMASADADFSKFPGLHWINPLNP</sequence>
<evidence type="ECO:0000313" key="7">
    <source>
        <dbReference type="EMBL" id="GEP43649.1"/>
    </source>
</evidence>
<feature type="binding site" evidence="5">
    <location>
        <position position="5"/>
    </location>
    <ligand>
        <name>Mg(2+)</name>
        <dbReference type="ChEBI" id="CHEBI:18420"/>
    </ligand>
</feature>
<comment type="caution">
    <text evidence="7">The sequence shown here is derived from an EMBL/GenBank/DDBJ whole genome shotgun (WGS) entry which is preliminary data.</text>
</comment>
<dbReference type="EC" id="3.1.-.-" evidence="5"/>
<dbReference type="Pfam" id="PF01850">
    <property type="entry name" value="PIN"/>
    <property type="match status" value="1"/>
</dbReference>
<dbReference type="EMBL" id="BKAG01000019">
    <property type="protein sequence ID" value="GEP43649.1"/>
    <property type="molecule type" value="Genomic_DNA"/>
</dbReference>
<feature type="binding site" evidence="5">
    <location>
        <position position="108"/>
    </location>
    <ligand>
        <name>Mg(2+)</name>
        <dbReference type="ChEBI" id="CHEBI:18420"/>
    </ligand>
</feature>
<dbReference type="Gene3D" id="3.40.50.1010">
    <property type="entry name" value="5'-nuclease"/>
    <property type="match status" value="1"/>
</dbReference>
<accession>A0A512MA85</accession>
<dbReference type="InterPro" id="IPR006226">
    <property type="entry name" value="Mtu_PIN"/>
</dbReference>
<dbReference type="CDD" id="cd18678">
    <property type="entry name" value="PIN_MtVapC25_VapC33-like"/>
    <property type="match status" value="1"/>
</dbReference>
<reference evidence="7 8" key="1">
    <citation type="submission" date="2019-07" db="EMBL/GenBank/DDBJ databases">
        <title>Whole genome shotgun sequence of Brevifollis gellanilyticus NBRC 108608.</title>
        <authorList>
            <person name="Hosoyama A."/>
            <person name="Uohara A."/>
            <person name="Ohji S."/>
            <person name="Ichikawa N."/>
        </authorList>
    </citation>
    <scope>NUCLEOTIDE SEQUENCE [LARGE SCALE GENOMIC DNA]</scope>
    <source>
        <strain evidence="7 8">NBRC 108608</strain>
    </source>
</reference>
<comment type="similarity">
    <text evidence="5">Belongs to the PINc/VapC protein family.</text>
</comment>
<evidence type="ECO:0000256" key="5">
    <source>
        <dbReference type="HAMAP-Rule" id="MF_00265"/>
    </source>
</evidence>
<evidence type="ECO:0000256" key="2">
    <source>
        <dbReference type="ARBA" id="ARBA00022722"/>
    </source>
</evidence>
<dbReference type="NCBIfam" id="TIGR00028">
    <property type="entry name" value="Mtu_PIN_fam"/>
    <property type="match status" value="1"/>
</dbReference>
<keyword evidence="5" id="KW-0800">Toxin</keyword>
<dbReference type="GO" id="GO:0090729">
    <property type="term" value="F:toxin activity"/>
    <property type="evidence" value="ECO:0007669"/>
    <property type="project" value="UniProtKB-KW"/>
</dbReference>
<dbReference type="OrthoDB" id="556169at2"/>
<proteinExistence type="inferred from homology"/>
<protein>
    <recommendedName>
        <fullName evidence="5">Ribonuclease VapC</fullName>
        <shortName evidence="5">RNase VapC</shortName>
        <ecNumber evidence="5">3.1.-.-</ecNumber>
    </recommendedName>
    <alternativeName>
        <fullName evidence="5">Toxin VapC</fullName>
    </alternativeName>
</protein>
<gene>
    <name evidence="7" type="primary">vapc37</name>
    <name evidence="5" type="synonym">vapC</name>
    <name evidence="7" type="ORF">BGE01nite_29400</name>
</gene>
<evidence type="ECO:0000313" key="8">
    <source>
        <dbReference type="Proteomes" id="UP000321577"/>
    </source>
</evidence>
<dbReference type="Proteomes" id="UP000321577">
    <property type="component" value="Unassembled WGS sequence"/>
</dbReference>
<dbReference type="GO" id="GO:0045926">
    <property type="term" value="P:negative regulation of growth"/>
    <property type="evidence" value="ECO:0007669"/>
    <property type="project" value="UniProtKB-ARBA"/>
</dbReference>
<evidence type="ECO:0000259" key="6">
    <source>
        <dbReference type="Pfam" id="PF01850"/>
    </source>
</evidence>
<keyword evidence="8" id="KW-1185">Reference proteome</keyword>
<name>A0A512MA85_9BACT</name>
<comment type="function">
    <text evidence="5">Toxic component of a toxin-antitoxin (TA) system. An RNase.</text>
</comment>
<keyword evidence="5" id="KW-0460">Magnesium</keyword>
<comment type="cofactor">
    <cofactor evidence="5">
        <name>Mg(2+)</name>
        <dbReference type="ChEBI" id="CHEBI:18420"/>
    </cofactor>
</comment>
<evidence type="ECO:0000256" key="4">
    <source>
        <dbReference type="ARBA" id="ARBA00022801"/>
    </source>
</evidence>
<evidence type="ECO:0000256" key="3">
    <source>
        <dbReference type="ARBA" id="ARBA00022723"/>
    </source>
</evidence>
<dbReference type="GO" id="GO:0016788">
    <property type="term" value="F:hydrolase activity, acting on ester bonds"/>
    <property type="evidence" value="ECO:0007669"/>
    <property type="project" value="InterPro"/>
</dbReference>
<evidence type="ECO:0000256" key="1">
    <source>
        <dbReference type="ARBA" id="ARBA00022649"/>
    </source>
</evidence>
<keyword evidence="2 5" id="KW-0540">Nuclease</keyword>
<dbReference type="SUPFAM" id="SSF88723">
    <property type="entry name" value="PIN domain-like"/>
    <property type="match status" value="1"/>
</dbReference>
<keyword evidence="4 5" id="KW-0378">Hydrolase</keyword>
<dbReference type="AlphaFoldDB" id="A0A512MA85"/>
<dbReference type="GO" id="GO:0004540">
    <property type="term" value="F:RNA nuclease activity"/>
    <property type="evidence" value="ECO:0007669"/>
    <property type="project" value="InterPro"/>
</dbReference>
<dbReference type="InterPro" id="IPR002716">
    <property type="entry name" value="PIN_dom"/>
</dbReference>